<dbReference type="RefSeq" id="YP_009273618.1">
    <property type="nucleotide sequence ID" value="NC_030907.1"/>
</dbReference>
<evidence type="ECO:0000256" key="1">
    <source>
        <dbReference type="SAM" id="MobiDB-lite"/>
    </source>
</evidence>
<proteinExistence type="predicted"/>
<reference evidence="3 4" key="1">
    <citation type="journal article" date="2015" name="PLoS ONE">
        <title>Lysis to Kill: Evaluation of the Lytic Abilities, and Genomics of Nine Bacteriophages Infective for Gordonia spp. and Their Potential Use in Activated Sludge Foam Biocontrol.</title>
        <authorList>
            <person name="Dyson Z.A."/>
            <person name="Tucci J."/>
            <person name="Seviour R.J."/>
            <person name="Petrovski S."/>
        </authorList>
    </citation>
    <scope>NUCLEOTIDE SEQUENCE [LARGE SCALE GENOMIC DNA]</scope>
</reference>
<dbReference type="KEGG" id="vg:28800034"/>
<keyword evidence="4" id="KW-1185">Reference proteome</keyword>
<feature type="region of interest" description="Disordered" evidence="1">
    <location>
        <begin position="43"/>
        <end position="86"/>
    </location>
</feature>
<feature type="transmembrane region" description="Helical" evidence="2">
    <location>
        <begin position="6"/>
        <end position="30"/>
    </location>
</feature>
<organism evidence="3 4">
    <name type="scientific">Gordonia phage GMA5</name>
    <dbReference type="NCBI Taxonomy" id="1647472"/>
    <lineage>
        <taxon>Viruses</taxon>
        <taxon>Duplodnaviria</taxon>
        <taxon>Heunggongvirae</taxon>
        <taxon>Uroviricota</taxon>
        <taxon>Caudoviricetes</taxon>
        <taxon>Grutrevirus</taxon>
        <taxon>Grutrevirus GMA5</taxon>
    </lineage>
</organism>
<accession>A0A0K0MWX5</accession>
<feature type="compositionally biased region" description="Basic residues" evidence="1">
    <location>
        <begin position="53"/>
        <end position="64"/>
    </location>
</feature>
<evidence type="ECO:0000313" key="4">
    <source>
        <dbReference type="Proteomes" id="UP000207679"/>
    </source>
</evidence>
<protein>
    <submittedName>
        <fullName evidence="3">Uncharacterized protein</fullName>
    </submittedName>
</protein>
<dbReference type="GeneID" id="28800034"/>
<keyword evidence="2" id="KW-0812">Transmembrane</keyword>
<keyword evidence="2" id="KW-0472">Membrane</keyword>
<dbReference type="Proteomes" id="UP000207679">
    <property type="component" value="Segment"/>
</dbReference>
<dbReference type="EMBL" id="KR053198">
    <property type="protein sequence ID" value="AKI28635.1"/>
    <property type="molecule type" value="Genomic_DNA"/>
</dbReference>
<sequence length="86" mass="9549">MLTPAIEAYGLPTVILILAAIVACLVVLAVDFRRWSRTEGARRAERAVQRAEARRRHPAGRHRSTAFSDAPTVQLPAVRSHRPRAL</sequence>
<gene>
    <name evidence="3" type="ORF">GMA5_21</name>
</gene>
<feature type="compositionally biased region" description="Basic and acidic residues" evidence="1">
    <location>
        <begin position="43"/>
        <end position="52"/>
    </location>
</feature>
<name>A0A0K0MWX5_9CAUD</name>
<evidence type="ECO:0000256" key="2">
    <source>
        <dbReference type="SAM" id="Phobius"/>
    </source>
</evidence>
<keyword evidence="2" id="KW-1133">Transmembrane helix</keyword>
<evidence type="ECO:0000313" key="3">
    <source>
        <dbReference type="EMBL" id="AKI28635.1"/>
    </source>
</evidence>